<keyword evidence="8" id="KW-0328">Glycosyltransferase</keyword>
<keyword evidence="6 7" id="KW-0472">Membrane</keyword>
<keyword evidence="9" id="KW-1185">Reference proteome</keyword>
<comment type="caution">
    <text evidence="8">The sequence shown here is derived from an EMBL/GenBank/DDBJ whole genome shotgun (WGS) entry which is preliminary data.</text>
</comment>
<comment type="subcellular location">
    <subcellularLocation>
        <location evidence="1 7">Endoplasmic reticulum membrane</location>
        <topology evidence="1 7">Multi-pass membrane protein</topology>
    </subcellularLocation>
</comment>
<reference evidence="8" key="1">
    <citation type="journal article" date="2020" name="Stud. Mycol.">
        <title>101 Dothideomycetes genomes: a test case for predicting lifestyles and emergence of pathogens.</title>
        <authorList>
            <person name="Haridas S."/>
            <person name="Albert R."/>
            <person name="Binder M."/>
            <person name="Bloem J."/>
            <person name="Labutti K."/>
            <person name="Salamov A."/>
            <person name="Andreopoulos B."/>
            <person name="Baker S."/>
            <person name="Barry K."/>
            <person name="Bills G."/>
            <person name="Bluhm B."/>
            <person name="Cannon C."/>
            <person name="Castanera R."/>
            <person name="Culley D."/>
            <person name="Daum C."/>
            <person name="Ezra D."/>
            <person name="Gonzalez J."/>
            <person name="Henrissat B."/>
            <person name="Kuo A."/>
            <person name="Liang C."/>
            <person name="Lipzen A."/>
            <person name="Lutzoni F."/>
            <person name="Magnuson J."/>
            <person name="Mondo S."/>
            <person name="Nolan M."/>
            <person name="Ohm R."/>
            <person name="Pangilinan J."/>
            <person name="Park H.-J."/>
            <person name="Ramirez L."/>
            <person name="Alfaro M."/>
            <person name="Sun H."/>
            <person name="Tritt A."/>
            <person name="Yoshinaga Y."/>
            <person name="Zwiers L.-H."/>
            <person name="Turgeon B."/>
            <person name="Goodwin S."/>
            <person name="Spatafora J."/>
            <person name="Crous P."/>
            <person name="Grigoriev I."/>
        </authorList>
    </citation>
    <scope>NUCLEOTIDE SEQUENCE</scope>
    <source>
        <strain evidence="8">CBS 116435</strain>
    </source>
</reference>
<sequence length="92" mass="9991">MTRATQQLSAAIAAVAIYLSCFLGMVPLPSTISGEIIPVLPFWIIISLGAFLLFKLGYGVLTFNDVPEAHAELMQQIDVAKKELRTKGVQVD</sequence>
<evidence type="ECO:0000256" key="1">
    <source>
        <dbReference type="ARBA" id="ARBA00004477"/>
    </source>
</evidence>
<comment type="subunit">
    <text evidence="7">Component of the dolichol-phosphate mannose (DPM) synthase complex.</text>
</comment>
<comment type="function">
    <text evidence="7">Stabilizer subunit of the dolichol-phosphate mannose (DPM) synthase complex; tethers catalytic subunit to the ER.</text>
</comment>
<evidence type="ECO:0000256" key="2">
    <source>
        <dbReference type="ARBA" id="ARBA00010430"/>
    </source>
</evidence>
<feature type="transmembrane region" description="Helical" evidence="7">
    <location>
        <begin position="36"/>
        <end position="54"/>
    </location>
</feature>
<dbReference type="InterPro" id="IPR013174">
    <property type="entry name" value="DPM3"/>
</dbReference>
<gene>
    <name evidence="8" type="ORF">K431DRAFT_281993</name>
</gene>
<comment type="similarity">
    <text evidence="2 7">Belongs to the DPM3 family.</text>
</comment>
<name>A0A9P4QE54_9PEZI</name>
<organism evidence="8 9">
    <name type="scientific">Polychaeton citri CBS 116435</name>
    <dbReference type="NCBI Taxonomy" id="1314669"/>
    <lineage>
        <taxon>Eukaryota</taxon>
        <taxon>Fungi</taxon>
        <taxon>Dikarya</taxon>
        <taxon>Ascomycota</taxon>
        <taxon>Pezizomycotina</taxon>
        <taxon>Dothideomycetes</taxon>
        <taxon>Dothideomycetidae</taxon>
        <taxon>Capnodiales</taxon>
        <taxon>Capnodiaceae</taxon>
        <taxon>Polychaeton</taxon>
    </lineage>
</organism>
<dbReference type="OrthoDB" id="2014333at2759"/>
<feature type="transmembrane region" description="Helical" evidence="7">
    <location>
        <begin position="12"/>
        <end position="30"/>
    </location>
</feature>
<dbReference type="Proteomes" id="UP000799441">
    <property type="component" value="Unassembled WGS sequence"/>
</dbReference>
<dbReference type="PANTHER" id="PTHR16433">
    <property type="entry name" value="DOLICHOL-PHOSPHATE MANNOSYLTRANSFERASE SUBUNIT 3"/>
    <property type="match status" value="1"/>
</dbReference>
<comment type="pathway">
    <text evidence="7">Protein modification; protein glycosylation.</text>
</comment>
<evidence type="ECO:0000256" key="7">
    <source>
        <dbReference type="RuleBase" id="RU365085"/>
    </source>
</evidence>
<proteinExistence type="inferred from homology"/>
<evidence type="ECO:0000256" key="5">
    <source>
        <dbReference type="ARBA" id="ARBA00022989"/>
    </source>
</evidence>
<dbReference type="GO" id="GO:0033185">
    <property type="term" value="C:dolichol-phosphate-mannose synthase complex"/>
    <property type="evidence" value="ECO:0007669"/>
    <property type="project" value="TreeGrafter"/>
</dbReference>
<protein>
    <recommendedName>
        <fullName evidence="7">Dolichol-phosphate mannosyltransferase subunit 3</fullName>
    </recommendedName>
</protein>
<evidence type="ECO:0000256" key="4">
    <source>
        <dbReference type="ARBA" id="ARBA00022824"/>
    </source>
</evidence>
<accession>A0A9P4QE54</accession>
<keyword evidence="8" id="KW-0808">Transferase</keyword>
<dbReference type="GO" id="GO:0016757">
    <property type="term" value="F:glycosyltransferase activity"/>
    <property type="evidence" value="ECO:0007669"/>
    <property type="project" value="UniProtKB-KW"/>
</dbReference>
<dbReference type="PANTHER" id="PTHR16433:SF0">
    <property type="entry name" value="DOLICHOL-PHOSPHATE MANNOSYLTRANSFERASE SUBUNIT 3"/>
    <property type="match status" value="1"/>
</dbReference>
<evidence type="ECO:0000313" key="9">
    <source>
        <dbReference type="Proteomes" id="UP000799441"/>
    </source>
</evidence>
<keyword evidence="3 7" id="KW-0812">Transmembrane</keyword>
<dbReference type="GO" id="GO:0005789">
    <property type="term" value="C:endoplasmic reticulum membrane"/>
    <property type="evidence" value="ECO:0007669"/>
    <property type="project" value="UniProtKB-SubCell"/>
</dbReference>
<evidence type="ECO:0000256" key="3">
    <source>
        <dbReference type="ARBA" id="ARBA00022692"/>
    </source>
</evidence>
<dbReference type="Pfam" id="PF08285">
    <property type="entry name" value="DPM3"/>
    <property type="match status" value="1"/>
</dbReference>
<dbReference type="EMBL" id="MU003771">
    <property type="protein sequence ID" value="KAF2724565.1"/>
    <property type="molecule type" value="Genomic_DNA"/>
</dbReference>
<evidence type="ECO:0000256" key="6">
    <source>
        <dbReference type="ARBA" id="ARBA00023136"/>
    </source>
</evidence>
<evidence type="ECO:0000313" key="8">
    <source>
        <dbReference type="EMBL" id="KAF2724565.1"/>
    </source>
</evidence>
<dbReference type="AlphaFoldDB" id="A0A9P4QE54"/>
<dbReference type="GO" id="GO:0006506">
    <property type="term" value="P:GPI anchor biosynthetic process"/>
    <property type="evidence" value="ECO:0007669"/>
    <property type="project" value="TreeGrafter"/>
</dbReference>
<keyword evidence="5 7" id="KW-1133">Transmembrane helix</keyword>
<keyword evidence="4 7" id="KW-0256">Endoplasmic reticulum</keyword>